<gene>
    <name evidence="2" type="ORF">QE375_000528</name>
</gene>
<dbReference type="Gene3D" id="3.10.180.10">
    <property type="entry name" value="2,3-Dihydroxybiphenyl 1,2-Dioxygenase, domain 1"/>
    <property type="match status" value="1"/>
</dbReference>
<dbReference type="InterPro" id="IPR037523">
    <property type="entry name" value="VOC_core"/>
</dbReference>
<dbReference type="InterPro" id="IPR051332">
    <property type="entry name" value="Fosfomycin_Res_Enzymes"/>
</dbReference>
<dbReference type="PANTHER" id="PTHR36113:SF6">
    <property type="entry name" value="FOSFOMYCIN RESISTANCE PROTEIN FOSX"/>
    <property type="match status" value="1"/>
</dbReference>
<dbReference type="Pfam" id="PF13669">
    <property type="entry name" value="Glyoxalase_4"/>
    <property type="match status" value="1"/>
</dbReference>
<dbReference type="Proteomes" id="UP001249291">
    <property type="component" value="Unassembled WGS sequence"/>
</dbReference>
<evidence type="ECO:0000313" key="3">
    <source>
        <dbReference type="Proteomes" id="UP001249291"/>
    </source>
</evidence>
<dbReference type="PROSITE" id="PS51819">
    <property type="entry name" value="VOC"/>
    <property type="match status" value="1"/>
</dbReference>
<name>A0ABU1HNN2_9MICO</name>
<evidence type="ECO:0000313" key="2">
    <source>
        <dbReference type="EMBL" id="MDR6140974.1"/>
    </source>
</evidence>
<dbReference type="RefSeq" id="WP_309687207.1">
    <property type="nucleotide sequence ID" value="NZ_JAVIZQ010000001.1"/>
</dbReference>
<sequence length="131" mass="14677">MRGLHHVEIWVPDLDEASRSWHWLLTRLGLQLTGEWPDGQTWEAGGAYVTITTSPNLTSADHDRRRAGVNHLAFWGGTRAEVDAIVSDSDAHGWRQLYQARYPYAGGPDHYAGWVENDQGFKVEIVADPPA</sequence>
<feature type="domain" description="VOC" evidence="1">
    <location>
        <begin position="3"/>
        <end position="128"/>
    </location>
</feature>
<proteinExistence type="predicted"/>
<accession>A0ABU1HNN2</accession>
<protein>
    <submittedName>
        <fullName evidence="2">Catechol 2,3-dioxygenase-like lactoylglutathione lyase family enzyme</fullName>
    </submittedName>
</protein>
<keyword evidence="3" id="KW-1185">Reference proteome</keyword>
<comment type="caution">
    <text evidence="2">The sequence shown here is derived from an EMBL/GenBank/DDBJ whole genome shotgun (WGS) entry which is preliminary data.</text>
</comment>
<evidence type="ECO:0000259" key="1">
    <source>
        <dbReference type="PROSITE" id="PS51819"/>
    </source>
</evidence>
<dbReference type="EMBL" id="JAVIZQ010000001">
    <property type="protein sequence ID" value="MDR6140974.1"/>
    <property type="molecule type" value="Genomic_DNA"/>
</dbReference>
<dbReference type="PANTHER" id="PTHR36113">
    <property type="entry name" value="LYASE, PUTATIVE-RELATED-RELATED"/>
    <property type="match status" value="1"/>
</dbReference>
<dbReference type="SUPFAM" id="SSF54593">
    <property type="entry name" value="Glyoxalase/Bleomycin resistance protein/Dihydroxybiphenyl dioxygenase"/>
    <property type="match status" value="1"/>
</dbReference>
<dbReference type="InterPro" id="IPR029068">
    <property type="entry name" value="Glyas_Bleomycin-R_OHBP_Dase"/>
</dbReference>
<reference evidence="2 3" key="1">
    <citation type="submission" date="2023-08" db="EMBL/GenBank/DDBJ databases">
        <title>Functional and genomic diversity of the sorghum phyllosphere microbiome.</title>
        <authorList>
            <person name="Shade A."/>
        </authorList>
    </citation>
    <scope>NUCLEOTIDE SEQUENCE [LARGE SCALE GENOMIC DNA]</scope>
    <source>
        <strain evidence="2 3">SORGH_AS_0445</strain>
    </source>
</reference>
<organism evidence="2 3">
    <name type="scientific">Microbacterium foliorum</name>
    <dbReference type="NCBI Taxonomy" id="104336"/>
    <lineage>
        <taxon>Bacteria</taxon>
        <taxon>Bacillati</taxon>
        <taxon>Actinomycetota</taxon>
        <taxon>Actinomycetes</taxon>
        <taxon>Micrococcales</taxon>
        <taxon>Microbacteriaceae</taxon>
        <taxon>Microbacterium</taxon>
    </lineage>
</organism>